<dbReference type="InParanoid" id="A0A1Y2M571"/>
<feature type="compositionally biased region" description="Basic and acidic residues" evidence="1">
    <location>
        <begin position="1"/>
        <end position="13"/>
    </location>
</feature>
<dbReference type="AlphaFoldDB" id="A0A1Y2M571"/>
<evidence type="ECO:0000313" key="2">
    <source>
        <dbReference type="EMBL" id="OSS51255.1"/>
    </source>
</evidence>
<reference evidence="2 3" key="1">
    <citation type="journal article" date="2017" name="Genome Announc.">
        <title>Genome sequence of the saprophytic ascomycete Epicoccum nigrum ICMP 19927 strain isolated from New Zealand.</title>
        <authorList>
            <person name="Fokin M."/>
            <person name="Fleetwood D."/>
            <person name="Weir B.S."/>
            <person name="Villas-Boas S.G."/>
        </authorList>
    </citation>
    <scope>NUCLEOTIDE SEQUENCE [LARGE SCALE GENOMIC DNA]</scope>
    <source>
        <strain evidence="2 3">ICMP 19927</strain>
    </source>
</reference>
<dbReference type="OMA" id="QAHPIAD"/>
<organism evidence="2 3">
    <name type="scientific">Epicoccum nigrum</name>
    <name type="common">Soil fungus</name>
    <name type="synonym">Epicoccum purpurascens</name>
    <dbReference type="NCBI Taxonomy" id="105696"/>
    <lineage>
        <taxon>Eukaryota</taxon>
        <taxon>Fungi</taxon>
        <taxon>Dikarya</taxon>
        <taxon>Ascomycota</taxon>
        <taxon>Pezizomycotina</taxon>
        <taxon>Dothideomycetes</taxon>
        <taxon>Pleosporomycetidae</taxon>
        <taxon>Pleosporales</taxon>
        <taxon>Pleosporineae</taxon>
        <taxon>Didymellaceae</taxon>
        <taxon>Epicoccum</taxon>
    </lineage>
</organism>
<dbReference type="EMBL" id="KZ107840">
    <property type="protein sequence ID" value="OSS51255.1"/>
    <property type="molecule type" value="Genomic_DNA"/>
</dbReference>
<evidence type="ECO:0000313" key="3">
    <source>
        <dbReference type="Proteomes" id="UP000193240"/>
    </source>
</evidence>
<feature type="region of interest" description="Disordered" evidence="1">
    <location>
        <begin position="1"/>
        <end position="46"/>
    </location>
</feature>
<accession>A0A1Y2M571</accession>
<gene>
    <name evidence="2" type="ORF">B5807_03499</name>
</gene>
<name>A0A1Y2M571_EPING</name>
<dbReference type="Proteomes" id="UP000193240">
    <property type="component" value="Unassembled WGS sequence"/>
</dbReference>
<evidence type="ECO:0000256" key="1">
    <source>
        <dbReference type="SAM" id="MobiDB-lite"/>
    </source>
</evidence>
<protein>
    <submittedName>
        <fullName evidence="2">Uncharacterized protein</fullName>
    </submittedName>
</protein>
<proteinExistence type="predicted"/>
<sequence length="236" mass="25919">MARRSARADERSADSQSSTSDAEGDESQRLSALTSLLQKPKTNHKELRDFKAKVTAGQKEFKLLLEQRTQQAKQDSMYRCNEFTKALLDALCTPDQAAPGKRPTLGNTKIDGNPASNSIAKITRYSEALIGEYHRLDGVIMDVQDAQPKNIAKGWADDIEMTASLLKIGAKTAIKNVKKVLGVDVSDDGVEGAGEEGEKMGAVKDTELDYGLHESLRLAERGVRNMVKNLLRDEEL</sequence>
<keyword evidence="3" id="KW-1185">Reference proteome</keyword>